<dbReference type="AlphaFoldDB" id="Q1MZK2"/>
<evidence type="ECO:0000313" key="2">
    <source>
        <dbReference type="EMBL" id="EAT11409.1"/>
    </source>
</evidence>
<dbReference type="InterPro" id="IPR012662">
    <property type="entry name" value="CHP02449"/>
</dbReference>
<dbReference type="STRING" id="207949.RED65_05817"/>
<dbReference type="RefSeq" id="WP_007016628.1">
    <property type="nucleotide sequence ID" value="NZ_AAQH01000018.1"/>
</dbReference>
<evidence type="ECO:0000313" key="3">
    <source>
        <dbReference type="Proteomes" id="UP000004263"/>
    </source>
</evidence>
<evidence type="ECO:0008006" key="4">
    <source>
        <dbReference type="Google" id="ProtNLM"/>
    </source>
</evidence>
<keyword evidence="1" id="KW-0175">Coiled coil</keyword>
<gene>
    <name evidence="2" type="ORF">RED65_05817</name>
</gene>
<evidence type="ECO:0000256" key="1">
    <source>
        <dbReference type="SAM" id="Coils"/>
    </source>
</evidence>
<dbReference type="NCBIfam" id="TIGR02449">
    <property type="entry name" value="TIGR02449 family protein"/>
    <property type="match status" value="1"/>
</dbReference>
<feature type="coiled-coil region" evidence="1">
    <location>
        <begin position="6"/>
        <end position="68"/>
    </location>
</feature>
<comment type="caution">
    <text evidence="2">The sequence shown here is derived from an EMBL/GenBank/DDBJ whole genome shotgun (WGS) entry which is preliminary data.</text>
</comment>
<keyword evidence="3" id="KW-1185">Reference proteome</keyword>
<dbReference type="HOGENOM" id="CLU_175555_0_1_6"/>
<dbReference type="OrthoDB" id="6120894at2"/>
<proteinExistence type="predicted"/>
<accession>Q1MZK2</accession>
<protein>
    <recommendedName>
        <fullName evidence="4">TIGR02449 family protein</fullName>
    </recommendedName>
</protein>
<dbReference type="EMBL" id="AAQH01000018">
    <property type="protein sequence ID" value="EAT11409.1"/>
    <property type="molecule type" value="Genomic_DNA"/>
</dbReference>
<name>Q1MZK2_9GAMM</name>
<sequence>MDSHNLKDINKKLDELISAYRECKEENRKLKAEADGWQHERNRLLQQNELARNKIAEMIARLRHLEQEPNE</sequence>
<organism evidence="2 3">
    <name type="scientific">Bermanella marisrubri</name>
    <dbReference type="NCBI Taxonomy" id="207949"/>
    <lineage>
        <taxon>Bacteria</taxon>
        <taxon>Pseudomonadati</taxon>
        <taxon>Pseudomonadota</taxon>
        <taxon>Gammaproteobacteria</taxon>
        <taxon>Oceanospirillales</taxon>
        <taxon>Oceanospirillaceae</taxon>
        <taxon>Bermanella</taxon>
    </lineage>
</organism>
<reference evidence="2 3" key="1">
    <citation type="submission" date="2006-03" db="EMBL/GenBank/DDBJ databases">
        <authorList>
            <person name="Pinhassi J."/>
            <person name="Pedros-Alio C."/>
            <person name="Ferriera S."/>
            <person name="Johnson J."/>
            <person name="Kravitz S."/>
            <person name="Halpern A."/>
            <person name="Remington K."/>
            <person name="Beeson K."/>
            <person name="Tran B."/>
            <person name="Rogers Y.-H."/>
            <person name="Friedman R."/>
            <person name="Venter J.C."/>
        </authorList>
    </citation>
    <scope>NUCLEOTIDE SEQUENCE [LARGE SCALE GENOMIC DNA]</scope>
    <source>
        <strain evidence="2 3">RED65</strain>
    </source>
</reference>
<dbReference type="Proteomes" id="UP000004263">
    <property type="component" value="Unassembled WGS sequence"/>
</dbReference>